<dbReference type="Pfam" id="PF08281">
    <property type="entry name" value="Sigma70_r4_2"/>
    <property type="match status" value="1"/>
</dbReference>
<feature type="domain" description="RNA polymerase sigma factor 70 region 4 type 2" evidence="6">
    <location>
        <begin position="124"/>
        <end position="174"/>
    </location>
</feature>
<dbReference type="InterPro" id="IPR014284">
    <property type="entry name" value="RNA_pol_sigma-70_dom"/>
</dbReference>
<sequence length="181" mass="20816">MAMELAQVIAAAKQGDKQAFYQLYQQYIGRVYAICWRLLANKQQAEDASQEVFIKVWQQLPAFRGDSSFATWLHSVATRTAIDHWRQQKYLRLTDRNEQQWAEQEQQVGQTAQTVACSGEMAVLEQAILRLPAQARAVFVLFALEGYQHQEIADLLNIAEGSSKAQYHRARQLLQEWLADE</sequence>
<dbReference type="Gene3D" id="1.10.10.10">
    <property type="entry name" value="Winged helix-like DNA-binding domain superfamily/Winged helix DNA-binding domain"/>
    <property type="match status" value="1"/>
</dbReference>
<dbReference type="GO" id="GO:0006352">
    <property type="term" value="P:DNA-templated transcription initiation"/>
    <property type="evidence" value="ECO:0007669"/>
    <property type="project" value="InterPro"/>
</dbReference>
<evidence type="ECO:0000256" key="2">
    <source>
        <dbReference type="ARBA" id="ARBA00023015"/>
    </source>
</evidence>
<feature type="domain" description="RNA polymerase sigma-70 region 2" evidence="5">
    <location>
        <begin position="23"/>
        <end position="89"/>
    </location>
</feature>
<proteinExistence type="inferred from homology"/>
<dbReference type="GO" id="GO:0003677">
    <property type="term" value="F:DNA binding"/>
    <property type="evidence" value="ECO:0007669"/>
    <property type="project" value="InterPro"/>
</dbReference>
<evidence type="ECO:0000256" key="1">
    <source>
        <dbReference type="ARBA" id="ARBA00010641"/>
    </source>
</evidence>
<keyword evidence="2" id="KW-0805">Transcription regulation</keyword>
<dbReference type="InterPro" id="IPR013249">
    <property type="entry name" value="RNA_pol_sigma70_r4_t2"/>
</dbReference>
<dbReference type="RefSeq" id="WP_097110059.1">
    <property type="nucleotide sequence ID" value="NZ_OBEB01000001.1"/>
</dbReference>
<dbReference type="AlphaFoldDB" id="A0A285IAV7"/>
<accession>A0A285IAV7</accession>
<dbReference type="InterPro" id="IPR036388">
    <property type="entry name" value="WH-like_DNA-bd_sf"/>
</dbReference>
<protein>
    <submittedName>
        <fullName evidence="7">RNA polymerase, sigma-24 subunit, RpoE</fullName>
    </submittedName>
</protein>
<dbReference type="InterPro" id="IPR013324">
    <property type="entry name" value="RNA_pol_sigma_r3/r4-like"/>
</dbReference>
<dbReference type="SUPFAM" id="SSF88659">
    <property type="entry name" value="Sigma3 and sigma4 domains of RNA polymerase sigma factors"/>
    <property type="match status" value="1"/>
</dbReference>
<evidence type="ECO:0000256" key="4">
    <source>
        <dbReference type="ARBA" id="ARBA00023163"/>
    </source>
</evidence>
<dbReference type="InterPro" id="IPR007627">
    <property type="entry name" value="RNA_pol_sigma70_r2"/>
</dbReference>
<comment type="similarity">
    <text evidence="1">Belongs to the sigma-70 factor family. ECF subfamily.</text>
</comment>
<dbReference type="GO" id="GO:0016987">
    <property type="term" value="F:sigma factor activity"/>
    <property type="evidence" value="ECO:0007669"/>
    <property type="project" value="UniProtKB-KW"/>
</dbReference>
<dbReference type="EMBL" id="OBEB01000001">
    <property type="protein sequence ID" value="SNY45080.1"/>
    <property type="molecule type" value="Genomic_DNA"/>
</dbReference>
<reference evidence="8" key="1">
    <citation type="submission" date="2017-09" db="EMBL/GenBank/DDBJ databases">
        <authorList>
            <person name="Varghese N."/>
            <person name="Submissions S."/>
        </authorList>
    </citation>
    <scope>NUCLEOTIDE SEQUENCE [LARGE SCALE GENOMIC DNA]</scope>
    <source>
        <strain evidence="8">CGMCC 1.12461</strain>
    </source>
</reference>
<evidence type="ECO:0000256" key="3">
    <source>
        <dbReference type="ARBA" id="ARBA00023082"/>
    </source>
</evidence>
<dbReference type="PANTHER" id="PTHR43133">
    <property type="entry name" value="RNA POLYMERASE ECF-TYPE SIGMA FACTO"/>
    <property type="match status" value="1"/>
</dbReference>
<dbReference type="InterPro" id="IPR039425">
    <property type="entry name" value="RNA_pol_sigma-70-like"/>
</dbReference>
<evidence type="ECO:0000313" key="7">
    <source>
        <dbReference type="EMBL" id="SNY45080.1"/>
    </source>
</evidence>
<evidence type="ECO:0000259" key="5">
    <source>
        <dbReference type="Pfam" id="PF04542"/>
    </source>
</evidence>
<dbReference type="PANTHER" id="PTHR43133:SF46">
    <property type="entry name" value="RNA POLYMERASE SIGMA-70 FACTOR ECF SUBFAMILY"/>
    <property type="match status" value="1"/>
</dbReference>
<keyword evidence="8" id="KW-1185">Reference proteome</keyword>
<dbReference type="Pfam" id="PF04542">
    <property type="entry name" value="Sigma70_r2"/>
    <property type="match status" value="1"/>
</dbReference>
<name>A0A285IAV7_9GAMM</name>
<gene>
    <name evidence="7" type="ORF">SAMN06297280_0831</name>
</gene>
<evidence type="ECO:0000259" key="6">
    <source>
        <dbReference type="Pfam" id="PF08281"/>
    </source>
</evidence>
<dbReference type="InterPro" id="IPR013325">
    <property type="entry name" value="RNA_pol_sigma_r2"/>
</dbReference>
<evidence type="ECO:0000313" key="8">
    <source>
        <dbReference type="Proteomes" id="UP000219353"/>
    </source>
</evidence>
<dbReference type="Gene3D" id="1.10.1740.10">
    <property type="match status" value="1"/>
</dbReference>
<organism evidence="7 8">
    <name type="scientific">Arsukibacterium tuosuense</name>
    <dbReference type="NCBI Taxonomy" id="1323745"/>
    <lineage>
        <taxon>Bacteria</taxon>
        <taxon>Pseudomonadati</taxon>
        <taxon>Pseudomonadota</taxon>
        <taxon>Gammaproteobacteria</taxon>
        <taxon>Chromatiales</taxon>
        <taxon>Chromatiaceae</taxon>
        <taxon>Arsukibacterium</taxon>
    </lineage>
</organism>
<dbReference type="SUPFAM" id="SSF88946">
    <property type="entry name" value="Sigma2 domain of RNA polymerase sigma factors"/>
    <property type="match status" value="1"/>
</dbReference>
<dbReference type="OrthoDB" id="9780326at2"/>
<keyword evidence="4" id="KW-0804">Transcription</keyword>
<keyword evidence="3" id="KW-0731">Sigma factor</keyword>
<dbReference type="Proteomes" id="UP000219353">
    <property type="component" value="Unassembled WGS sequence"/>
</dbReference>
<dbReference type="CDD" id="cd06171">
    <property type="entry name" value="Sigma70_r4"/>
    <property type="match status" value="1"/>
</dbReference>
<dbReference type="NCBIfam" id="TIGR02937">
    <property type="entry name" value="sigma70-ECF"/>
    <property type="match status" value="1"/>
</dbReference>